<proteinExistence type="predicted"/>
<accession>A0A480AM87</accession>
<dbReference type="SUPFAM" id="SSF89155">
    <property type="entry name" value="TorD-like"/>
    <property type="match status" value="1"/>
</dbReference>
<dbReference type="InterPro" id="IPR020945">
    <property type="entry name" value="DMSO/NO3_reduct_chaperone"/>
</dbReference>
<evidence type="ECO:0000256" key="1">
    <source>
        <dbReference type="ARBA" id="ARBA00023186"/>
    </source>
</evidence>
<dbReference type="Pfam" id="PF02613">
    <property type="entry name" value="Nitrate_red_del"/>
    <property type="match status" value="1"/>
</dbReference>
<dbReference type="Proteomes" id="UP000301751">
    <property type="component" value="Unassembled WGS sequence"/>
</dbReference>
<dbReference type="RefSeq" id="WP_137730902.1">
    <property type="nucleotide sequence ID" value="NZ_BJCL01000001.1"/>
</dbReference>
<name>A0A480AM87_9BURK</name>
<evidence type="ECO:0000313" key="2">
    <source>
        <dbReference type="EMBL" id="GCL61122.1"/>
    </source>
</evidence>
<reference evidence="3" key="1">
    <citation type="submission" date="2019-03" db="EMBL/GenBank/DDBJ databases">
        <title>Aquabacterium pictum sp.nov., the first bacteriochlorophyll a-containing freshwater bacterium in the genus Aquabacterium of the class Betaproteobacteria.</title>
        <authorList>
            <person name="Hirose S."/>
            <person name="Tank M."/>
            <person name="Hara E."/>
            <person name="Tamaki H."/>
            <person name="Takaichi S."/>
            <person name="Haruta S."/>
            <person name="Hanada S."/>
        </authorList>
    </citation>
    <scope>NUCLEOTIDE SEQUENCE [LARGE SCALE GENOMIC DNA]</scope>
    <source>
        <strain evidence="3">W35</strain>
    </source>
</reference>
<dbReference type="PANTHER" id="PTHR34227:SF1">
    <property type="entry name" value="DIMETHYL SULFOXIDE REDUCTASE CHAPERONE-RELATED"/>
    <property type="match status" value="1"/>
</dbReference>
<protein>
    <recommendedName>
        <fullName evidence="4">Molecular chaperone</fullName>
    </recommendedName>
</protein>
<sequence length="211" mass="23014">MSDPHLRALSFATADDSEELARAELYGLLASLWLTPPDAALLQQFEVAVTQAPQPGGHLEAPWGDLVAAMRATTVDAAAAEHAALFHGVGKPEVLAYGSFYLTGYLNEKPLATLRSDLAALGLARDGDRLETEDHIAFVLEVMRYLIAGDDIAVCNLEQQRRFFRQHLQPWAAQLCDATAAHPRAQVWRAVAGFTAAFIEVETQAFDLLET</sequence>
<evidence type="ECO:0008006" key="4">
    <source>
        <dbReference type="Google" id="ProtNLM"/>
    </source>
</evidence>
<gene>
    <name evidence="2" type="ORF">AQPW35_02030</name>
</gene>
<keyword evidence="3" id="KW-1185">Reference proteome</keyword>
<dbReference type="PANTHER" id="PTHR34227">
    <property type="entry name" value="CHAPERONE PROTEIN YCDY"/>
    <property type="match status" value="1"/>
</dbReference>
<comment type="caution">
    <text evidence="2">The sequence shown here is derived from an EMBL/GenBank/DDBJ whole genome shotgun (WGS) entry which is preliminary data.</text>
</comment>
<dbReference type="InterPro" id="IPR050289">
    <property type="entry name" value="TorD/DmsD_chaperones"/>
</dbReference>
<dbReference type="Gene3D" id="1.10.3480.10">
    <property type="entry name" value="TorD-like"/>
    <property type="match status" value="1"/>
</dbReference>
<keyword evidence="1" id="KW-0143">Chaperone</keyword>
<dbReference type="InterPro" id="IPR036411">
    <property type="entry name" value="TorD-like_sf"/>
</dbReference>
<dbReference type="OrthoDB" id="8526323at2"/>
<organism evidence="2 3">
    <name type="scientific">Pseudaquabacterium pictum</name>
    <dbReference type="NCBI Taxonomy" id="2315236"/>
    <lineage>
        <taxon>Bacteria</taxon>
        <taxon>Pseudomonadati</taxon>
        <taxon>Pseudomonadota</taxon>
        <taxon>Betaproteobacteria</taxon>
        <taxon>Burkholderiales</taxon>
        <taxon>Sphaerotilaceae</taxon>
        <taxon>Pseudaquabacterium</taxon>
    </lineage>
</organism>
<evidence type="ECO:0000313" key="3">
    <source>
        <dbReference type="Proteomes" id="UP000301751"/>
    </source>
</evidence>
<dbReference type="EMBL" id="BJCL01000001">
    <property type="protein sequence ID" value="GCL61122.1"/>
    <property type="molecule type" value="Genomic_DNA"/>
</dbReference>
<dbReference type="AlphaFoldDB" id="A0A480AM87"/>